<dbReference type="AlphaFoldDB" id="A0A7Z2GQX0"/>
<dbReference type="EMBL" id="CP046916">
    <property type="protein sequence ID" value="QGZ66331.1"/>
    <property type="molecule type" value="Genomic_DNA"/>
</dbReference>
<dbReference type="Pfam" id="PF09003">
    <property type="entry name" value="Arm-DNA-bind_1"/>
    <property type="match status" value="1"/>
</dbReference>
<proteinExistence type="inferred from homology"/>
<evidence type="ECO:0000256" key="4">
    <source>
        <dbReference type="SAM" id="MobiDB-lite"/>
    </source>
</evidence>
<reference evidence="6 7" key="1">
    <citation type="submission" date="2019-12" db="EMBL/GenBank/DDBJ databases">
        <title>Paraburkholderia acidiphila 7Q-K02 sp. nov and Paraburkholderia acidisoli DHF22 sp. nov., two strains isolated from forest soil.</title>
        <authorList>
            <person name="Gao Z."/>
            <person name="Qiu L."/>
        </authorList>
    </citation>
    <scope>NUCLEOTIDE SEQUENCE [LARGE SCALE GENOMIC DNA]</scope>
    <source>
        <strain evidence="6 7">DHF22</strain>
    </source>
</reference>
<dbReference type="InterPro" id="IPR016177">
    <property type="entry name" value="DNA-bd_dom_sf"/>
</dbReference>
<protein>
    <recommendedName>
        <fullName evidence="5">Integrase lambda-type N-terminal DNA-binding domain-containing protein</fullName>
    </recommendedName>
</protein>
<dbReference type="Gene3D" id="3.30.160.60">
    <property type="entry name" value="Classic Zinc Finger"/>
    <property type="match status" value="1"/>
</dbReference>
<feature type="compositionally biased region" description="Basic residues" evidence="4">
    <location>
        <begin position="1"/>
        <end position="11"/>
    </location>
</feature>
<name>A0A7Z2GQX0_9BURK</name>
<dbReference type="InterPro" id="IPR015094">
    <property type="entry name" value="Integrase_lambda-typ_DNA-bd_N"/>
</dbReference>
<dbReference type="GO" id="GO:0008907">
    <property type="term" value="F:integrase activity"/>
    <property type="evidence" value="ECO:0007669"/>
    <property type="project" value="InterPro"/>
</dbReference>
<evidence type="ECO:0000313" key="7">
    <source>
        <dbReference type="Proteomes" id="UP000433577"/>
    </source>
</evidence>
<keyword evidence="3" id="KW-0238">DNA-binding</keyword>
<dbReference type="Gene3D" id="1.10.150.130">
    <property type="match status" value="1"/>
</dbReference>
<gene>
    <name evidence="6" type="ORF">FAZ98_31550</name>
</gene>
<dbReference type="InterPro" id="IPR011010">
    <property type="entry name" value="DNA_brk_join_enz"/>
</dbReference>
<organism evidence="6 7">
    <name type="scientific">Paraburkholderia acidisoli</name>
    <dbReference type="NCBI Taxonomy" id="2571748"/>
    <lineage>
        <taxon>Bacteria</taxon>
        <taxon>Pseudomonadati</taxon>
        <taxon>Pseudomonadota</taxon>
        <taxon>Betaproteobacteria</taxon>
        <taxon>Burkholderiales</taxon>
        <taxon>Burkholderiaceae</taxon>
        <taxon>Paraburkholderia</taxon>
    </lineage>
</organism>
<dbReference type="GO" id="GO:0003677">
    <property type="term" value="F:DNA binding"/>
    <property type="evidence" value="ECO:0007669"/>
    <property type="project" value="UniProtKB-KW"/>
</dbReference>
<feature type="region of interest" description="Disordered" evidence="4">
    <location>
        <begin position="1"/>
        <end position="21"/>
    </location>
</feature>
<dbReference type="RefSeq" id="WP_158957653.1">
    <property type="nucleotide sequence ID" value="NZ_CP046916.1"/>
</dbReference>
<dbReference type="KEGG" id="pacs:FAZ98_31550"/>
<dbReference type="SUPFAM" id="SSF56349">
    <property type="entry name" value="DNA breaking-rejoining enzymes"/>
    <property type="match status" value="1"/>
</dbReference>
<dbReference type="InterPro" id="IPR010998">
    <property type="entry name" value="Integrase_recombinase_N"/>
</dbReference>
<evidence type="ECO:0000313" key="6">
    <source>
        <dbReference type="EMBL" id="QGZ66331.1"/>
    </source>
</evidence>
<evidence type="ECO:0000256" key="2">
    <source>
        <dbReference type="ARBA" id="ARBA00022908"/>
    </source>
</evidence>
<dbReference type="SUPFAM" id="SSF54171">
    <property type="entry name" value="DNA-binding domain"/>
    <property type="match status" value="1"/>
</dbReference>
<dbReference type="Proteomes" id="UP000433577">
    <property type="component" value="Chromosome 4"/>
</dbReference>
<comment type="similarity">
    <text evidence="1">Belongs to the 'phage' integrase family.</text>
</comment>
<evidence type="ECO:0000256" key="3">
    <source>
        <dbReference type="ARBA" id="ARBA00023125"/>
    </source>
</evidence>
<feature type="domain" description="Integrase lambda-type N-terminal DNA-binding" evidence="5">
    <location>
        <begin position="1"/>
        <end position="70"/>
    </location>
</feature>
<sequence>MSPRPRIKKRSNWPENLHEPRPGYFTWRDPRDKKTHILGRIPLAQAIHEVTEANVIVAKGKVTKTLAERISEEGKTVTDLIARMSTDIKASTLASRKYHDEEIKRAFGSKECRDLTVTDASDLVEALRERGKLRWAQAVRTRLIKVCAKGVALGWMEKNVAEITEKVAVKVQRQRLTWTNST</sequence>
<evidence type="ECO:0000259" key="5">
    <source>
        <dbReference type="Pfam" id="PF09003"/>
    </source>
</evidence>
<dbReference type="OrthoDB" id="8781634at2"/>
<evidence type="ECO:0000256" key="1">
    <source>
        <dbReference type="ARBA" id="ARBA00008857"/>
    </source>
</evidence>
<accession>A0A7Z2GQX0</accession>
<keyword evidence="7" id="KW-1185">Reference proteome</keyword>
<keyword evidence="2" id="KW-0229">DNA integration</keyword>